<accession>A0A1X7TG34</accession>
<name>A0A1X7TG34_AMPQE</name>
<dbReference type="Pfam" id="PF05699">
    <property type="entry name" value="Dimer_Tnp_hAT"/>
    <property type="match status" value="1"/>
</dbReference>
<dbReference type="GO" id="GO:0046983">
    <property type="term" value="F:protein dimerization activity"/>
    <property type="evidence" value="ECO:0007669"/>
    <property type="project" value="InterPro"/>
</dbReference>
<dbReference type="InParanoid" id="A0A1X7TG34"/>
<dbReference type="InterPro" id="IPR008906">
    <property type="entry name" value="HATC_C_dom"/>
</dbReference>
<evidence type="ECO:0000313" key="2">
    <source>
        <dbReference type="EnsemblMetazoa" id="Aqu2.1.13525_001"/>
    </source>
</evidence>
<dbReference type="STRING" id="400682.A0A1X7TG34"/>
<feature type="domain" description="HAT C-terminal dimerisation" evidence="1">
    <location>
        <begin position="66"/>
        <end position="113"/>
    </location>
</feature>
<evidence type="ECO:0000259" key="1">
    <source>
        <dbReference type="Pfam" id="PF05699"/>
    </source>
</evidence>
<sequence length="153" mass="17614">MEKQKELHRDKQPLDLQRLSDTRWTCRFSSVNALCRTFDSILDTVLQVAESTSEFVTATKSLLTEYRTTLTIAVTSAESEQSFSTMKRIKTRLRTTMVEERLSDLSILSIEKEVAQSIEDKIIDEFASSDKNRRILINSYKFPPRGVANLFIN</sequence>
<organism evidence="2">
    <name type="scientific">Amphimedon queenslandica</name>
    <name type="common">Sponge</name>
    <dbReference type="NCBI Taxonomy" id="400682"/>
    <lineage>
        <taxon>Eukaryota</taxon>
        <taxon>Metazoa</taxon>
        <taxon>Porifera</taxon>
        <taxon>Demospongiae</taxon>
        <taxon>Heteroscleromorpha</taxon>
        <taxon>Haplosclerida</taxon>
        <taxon>Niphatidae</taxon>
        <taxon>Amphimedon</taxon>
    </lineage>
</organism>
<protein>
    <recommendedName>
        <fullName evidence="1">HAT C-terminal dimerisation domain-containing protein</fullName>
    </recommendedName>
</protein>
<reference evidence="2" key="1">
    <citation type="submission" date="2017-05" db="UniProtKB">
        <authorList>
            <consortium name="EnsemblMetazoa"/>
        </authorList>
    </citation>
    <scope>IDENTIFICATION</scope>
</reference>
<dbReference type="PANTHER" id="PTHR45749">
    <property type="match status" value="1"/>
</dbReference>
<dbReference type="AlphaFoldDB" id="A0A1X7TG34"/>
<dbReference type="PANTHER" id="PTHR45749:SF37">
    <property type="entry name" value="OS05G0311600 PROTEIN"/>
    <property type="match status" value="1"/>
</dbReference>
<dbReference type="EnsemblMetazoa" id="Aqu2.1.13525_001">
    <property type="protein sequence ID" value="Aqu2.1.13525_001"/>
    <property type="gene ID" value="Aqu2.1.13525"/>
</dbReference>
<dbReference type="OrthoDB" id="1739706at2759"/>
<proteinExistence type="predicted"/>